<protein>
    <submittedName>
        <fullName evidence="2">Cell wall-binding repeat-containing protein</fullName>
    </submittedName>
</protein>
<dbReference type="Gene3D" id="2.60.120.380">
    <property type="match status" value="1"/>
</dbReference>
<gene>
    <name evidence="2" type="ORF">FZC78_07330</name>
</gene>
<dbReference type="Proteomes" id="UP000322267">
    <property type="component" value="Unassembled WGS sequence"/>
</dbReference>
<evidence type="ECO:0000256" key="1">
    <source>
        <dbReference type="SAM" id="SignalP"/>
    </source>
</evidence>
<dbReference type="InterPro" id="IPR007253">
    <property type="entry name" value="Cell_wall-bd_2"/>
</dbReference>
<organism evidence="2 3">
    <name type="scientific">Rossellomorea vietnamensis</name>
    <dbReference type="NCBI Taxonomy" id="218284"/>
    <lineage>
        <taxon>Bacteria</taxon>
        <taxon>Bacillati</taxon>
        <taxon>Bacillota</taxon>
        <taxon>Bacilli</taxon>
        <taxon>Bacillales</taxon>
        <taxon>Bacillaceae</taxon>
        <taxon>Rossellomorea</taxon>
    </lineage>
</organism>
<feature type="chain" id="PRO_5022943672" evidence="1">
    <location>
        <begin position="36"/>
        <end position="478"/>
    </location>
</feature>
<dbReference type="AlphaFoldDB" id="A0A5D4NTP6"/>
<name>A0A5D4NTP6_9BACI</name>
<feature type="signal peptide" evidence="1">
    <location>
        <begin position="1"/>
        <end position="35"/>
    </location>
</feature>
<keyword evidence="1" id="KW-0732">Signal</keyword>
<comment type="caution">
    <text evidence="2">The sequence shown here is derived from an EMBL/GenBank/DDBJ whole genome shotgun (WGS) entry which is preliminary data.</text>
</comment>
<dbReference type="Gene3D" id="3.40.50.12090">
    <property type="match status" value="2"/>
</dbReference>
<dbReference type="OrthoDB" id="2788296at2"/>
<dbReference type="InterPro" id="IPR051922">
    <property type="entry name" value="Bact_Sporulation_Assoc"/>
</dbReference>
<proteinExistence type="predicted"/>
<dbReference type="PANTHER" id="PTHR30032:SF8">
    <property type="entry name" value="GERMINATION-SPECIFIC N-ACETYLMURAMOYL-L-ALANINE AMIDASE"/>
    <property type="match status" value="1"/>
</dbReference>
<evidence type="ECO:0000313" key="2">
    <source>
        <dbReference type="EMBL" id="TYS17665.1"/>
    </source>
</evidence>
<dbReference type="EMBL" id="VTEI01000003">
    <property type="protein sequence ID" value="TYS17665.1"/>
    <property type="molecule type" value="Genomic_DNA"/>
</dbReference>
<accession>A0A5D4NTP6</accession>
<sequence>MNLYFGGITMKKWITSLTASLLLASSSLMITPASAETSNTINSLKELRSEGKISLQGYNSEGEYIEEEPNNTFAQGNSINLDEIVAGHFGKNDTDIFKIDIEKDSFIMLAGGRYGEEPLSGQFSMKLYSSDETFIPAEETDVEGGDIYASYQLSPGSYYIVTKDDKNLGKNEKYGFVALDFSYEPYVHRIEGTNRYETALNIAYEGWSESGANEIILTTGTNFPDALAGAPLAYYKDAPILLTAKDKLHTTVEEAIIDLEVSKVTILGGTNAVSDTVVKRLKALGVKNIERIAGTDRYSTALAIAGKLPASDTAVIVNGKNYPDALSIASYAAQYGYPILLSDKDAIGSSTLNKAKTYGSNIVIGGEQAISGKVYKQLKTPSRISGQNRYETSVNVAKDLEMYGGFAFVATGTHFADALTGSVLAAYYGEPLVLTTPDNLHVNTRSLFETSPMGFTILGGTSAVSPKVEDQLGALVYE</sequence>
<evidence type="ECO:0000313" key="3">
    <source>
        <dbReference type="Proteomes" id="UP000322267"/>
    </source>
</evidence>
<dbReference type="PANTHER" id="PTHR30032">
    <property type="entry name" value="N-ACETYLMURAMOYL-L-ALANINE AMIDASE-RELATED"/>
    <property type="match status" value="1"/>
</dbReference>
<reference evidence="2 3" key="1">
    <citation type="submission" date="2019-08" db="EMBL/GenBank/DDBJ databases">
        <title>Bacillus genomes from the desert of Cuatro Cienegas, Coahuila.</title>
        <authorList>
            <person name="Olmedo-Alvarez G."/>
        </authorList>
    </citation>
    <scope>NUCLEOTIDE SEQUENCE [LARGE SCALE GENOMIC DNA]</scope>
    <source>
        <strain evidence="2 3">CH34_1T</strain>
    </source>
</reference>
<dbReference type="Pfam" id="PF04122">
    <property type="entry name" value="CW_binding_2"/>
    <property type="match status" value="3"/>
</dbReference>